<feature type="domain" description="LepB GAP" evidence="3">
    <location>
        <begin position="567"/>
        <end position="649"/>
    </location>
</feature>
<proteinExistence type="predicted"/>
<organism evidence="5 6">
    <name type="scientific">Legionella nautarum</name>
    <dbReference type="NCBI Taxonomy" id="45070"/>
    <lineage>
        <taxon>Bacteria</taxon>
        <taxon>Pseudomonadati</taxon>
        <taxon>Pseudomonadota</taxon>
        <taxon>Gammaproteobacteria</taxon>
        <taxon>Legionellales</taxon>
        <taxon>Legionellaceae</taxon>
        <taxon>Legionella</taxon>
    </lineage>
</organism>
<keyword evidence="1" id="KW-0472">Membrane</keyword>
<dbReference type="Gene3D" id="1.25.40.830">
    <property type="match status" value="1"/>
</dbReference>
<dbReference type="Gene3D" id="1.20.120.1700">
    <property type="match status" value="1"/>
</dbReference>
<dbReference type="Proteomes" id="UP000054725">
    <property type="component" value="Unassembled WGS sequence"/>
</dbReference>
<comment type="caution">
    <text evidence="5">The sequence shown here is derived from an EMBL/GenBank/DDBJ whole genome shotgun (WGS) entry which is preliminary data.</text>
</comment>
<evidence type="ECO:0000313" key="6">
    <source>
        <dbReference type="Proteomes" id="UP000054725"/>
    </source>
</evidence>
<feature type="domain" description="LepB N-terminal" evidence="4">
    <location>
        <begin position="131"/>
        <end position="320"/>
    </location>
</feature>
<dbReference type="InterPro" id="IPR040484">
    <property type="entry name" value="LepB_GAP_C"/>
</dbReference>
<accession>A0A0W0WW74</accession>
<reference evidence="5 6" key="1">
    <citation type="submission" date="2015-11" db="EMBL/GenBank/DDBJ databases">
        <title>Genomic analysis of 38 Legionella species identifies large and diverse effector repertoires.</title>
        <authorList>
            <person name="Burstein D."/>
            <person name="Amaro F."/>
            <person name="Zusman T."/>
            <person name="Lifshitz Z."/>
            <person name="Cohen O."/>
            <person name="Gilbert J.A."/>
            <person name="Pupko T."/>
            <person name="Shuman H.A."/>
            <person name="Segal G."/>
        </authorList>
    </citation>
    <scope>NUCLEOTIDE SEQUENCE [LARGE SCALE GENOMIC DNA]</scope>
    <source>
        <strain evidence="5 6">ATCC 49506</strain>
    </source>
</reference>
<protein>
    <submittedName>
        <fullName evidence="5">Effector protein B, substrate of the Dot/Icm secretion system</fullName>
    </submittedName>
</protein>
<dbReference type="EMBL" id="LNYO01000013">
    <property type="protein sequence ID" value="KTD36562.1"/>
    <property type="molecule type" value="Genomic_DNA"/>
</dbReference>
<feature type="domain" description="LepB GAP" evidence="2">
    <location>
        <begin position="363"/>
        <end position="551"/>
    </location>
</feature>
<evidence type="ECO:0000259" key="3">
    <source>
        <dbReference type="Pfam" id="PF18227"/>
    </source>
</evidence>
<gene>
    <name evidence="5" type="primary">lepB</name>
    <name evidence="5" type="ORF">Lnau_1546</name>
</gene>
<dbReference type="PATRIC" id="fig|45070.6.peg.1619"/>
<evidence type="ECO:0000259" key="4">
    <source>
        <dbReference type="Pfam" id="PF18640"/>
    </source>
</evidence>
<name>A0A0W0WW74_9GAMM</name>
<dbReference type="RefSeq" id="WP_058504545.1">
    <property type="nucleotide sequence ID" value="NZ_CAAAIF010000009.1"/>
</dbReference>
<dbReference type="Pfam" id="PF18172">
    <property type="entry name" value="LepB_GAP_N"/>
    <property type="match status" value="1"/>
</dbReference>
<sequence length="1033" mass="118438">MPTKFVYNGQTLIKFKDKTAGKNKSPVDGFYETEDEPKKKYFIKKPADQRELFIEGLIGRLFTKLKERGLIEKEYHRSFICADFIQCEDGQYALIQPCENFDELFKLIGTGYKDGSDRDPIYEMFYGTGLYPGLTKLGAYFGLSSVLMLAILVGNYSVHSGNIVVLKDDYETEKGKVKQFAGIDNGAANRDFAHPDNNGDNILIPREYIGTTNTAWFTKGYIANYQYIKNLRPSMQKHAEKLREKLEKQFGSTLFADLMTEIFQELPADLLKPEDKETRQSLAKYMHIRGFETATFGKEGNFQAVHTAYVDTLNKRLAKLCHLQEAPHLVADSSATVYQSILFSDPSSPTTVEEQGIPLTAALDMKERILFPTRMESWLEHFKDLSKPIDFTQIEYGLLTQQFTHYVDILAHQGDLYNVWGHDPSSTHNFLVPSDKMSDKAEHGYAFVPQYRESRILHHLYAFQSVEQHGFSRFTSYDKLCGEFRKTEAAKGSAWQKITDALDHVQGLLTVLRQLQRAADKDASLGEEDILFFRETLNKYLSGYLEASKQINELFASHTDLGPINQESLFFYPIKDSELSEMSGDQLLTICFEELHSIQPELLEFSPLAARIITEDKLWARMLEVYPESTFKNRLDNKDDKKMDALTRLRDNFVECRAKIECFHEIPTLPEKENAFAEIEKGLDQLPLHLQARLKQEFEEASSVLLLWQEANETFQAKLFEYDTSLSTKLKEKQNACQLVIDAFNSLPKPLQEAHQEDLERLEADYDRLVDELGRKGRYRQARDVYDKATTLEAKLISFNELLQAFENLSVNKKEKFQSSFDIAKLDYENTYLKLKTNETVKPETSIEEIERVLNLIDTNEKVAVQLRAAAISDSILWQAIATAEKKLLSTEIANDLLILKKFRDNHVKANPKEETYVREIDAFYQESLTIRLSAAPIKEQAMQIINAAETKFSHRDWFIRALADAMMLVGILFAGLGAVFMLARYCSNTHPLFSGAKTDRQTDLQNLMQNSAQLDEKEETCLFHEPPTILVQ</sequence>
<dbReference type="InterPro" id="IPR041585">
    <property type="entry name" value="LepB_GAP_N"/>
</dbReference>
<keyword evidence="6" id="KW-1185">Reference proteome</keyword>
<dbReference type="Pfam" id="PF18640">
    <property type="entry name" value="LepB_N"/>
    <property type="match status" value="1"/>
</dbReference>
<feature type="transmembrane region" description="Helical" evidence="1">
    <location>
        <begin position="958"/>
        <end position="984"/>
    </location>
</feature>
<dbReference type="Pfam" id="PF18227">
    <property type="entry name" value="LepB_GAP_C"/>
    <property type="match status" value="1"/>
</dbReference>
<dbReference type="AlphaFoldDB" id="A0A0W0WW74"/>
<keyword evidence="1" id="KW-0812">Transmembrane</keyword>
<evidence type="ECO:0000256" key="1">
    <source>
        <dbReference type="SAM" id="Phobius"/>
    </source>
</evidence>
<evidence type="ECO:0000313" key="5">
    <source>
        <dbReference type="EMBL" id="KTD36562.1"/>
    </source>
</evidence>
<dbReference type="OrthoDB" id="5619798at2"/>
<keyword evidence="1" id="KW-1133">Transmembrane helix</keyword>
<evidence type="ECO:0000259" key="2">
    <source>
        <dbReference type="Pfam" id="PF18172"/>
    </source>
</evidence>
<dbReference type="STRING" id="45070.Lnau_1546"/>
<dbReference type="InterPro" id="IPR040519">
    <property type="entry name" value="LepB_N"/>
</dbReference>